<feature type="transmembrane region" description="Helical" evidence="1">
    <location>
        <begin position="22"/>
        <end position="42"/>
    </location>
</feature>
<reference evidence="2" key="1">
    <citation type="journal article" date="2014" name="Int. J. Syst. Evol. Microbiol.">
        <title>Complete genome sequence of Corynebacterium casei LMG S-19264T (=DSM 44701T), isolated from a smear-ripened cheese.</title>
        <authorList>
            <consortium name="US DOE Joint Genome Institute (JGI-PGF)"/>
            <person name="Walter F."/>
            <person name="Albersmeier A."/>
            <person name="Kalinowski J."/>
            <person name="Ruckert C."/>
        </authorList>
    </citation>
    <scope>NUCLEOTIDE SEQUENCE</scope>
    <source>
        <strain evidence="2">JCM 4477</strain>
    </source>
</reference>
<evidence type="ECO:0000313" key="3">
    <source>
        <dbReference type="Proteomes" id="UP000630718"/>
    </source>
</evidence>
<organism evidence="2 3">
    <name type="scientific">Streptomyces fumanus</name>
    <dbReference type="NCBI Taxonomy" id="67302"/>
    <lineage>
        <taxon>Bacteria</taxon>
        <taxon>Bacillati</taxon>
        <taxon>Actinomycetota</taxon>
        <taxon>Actinomycetes</taxon>
        <taxon>Kitasatosporales</taxon>
        <taxon>Streptomycetaceae</taxon>
        <taxon>Streptomyces</taxon>
    </lineage>
</organism>
<protein>
    <submittedName>
        <fullName evidence="2">Uncharacterized protein</fullName>
    </submittedName>
</protein>
<sequence length="93" mass="10338">MAVLFCGTAALGLTTGSTTTGIGMLVLGTVFVTWLTWCNFRFDRRLTQMRRRVRRQRPKQGVRGEHQALNRLPTGAVAITEKFACDRPKALSA</sequence>
<dbReference type="RefSeq" id="WP_190205741.1">
    <property type="nucleotide sequence ID" value="NZ_BNBI01000008.1"/>
</dbReference>
<gene>
    <name evidence="2" type="ORF">GCM10018772_40390</name>
</gene>
<proteinExistence type="predicted"/>
<keyword evidence="1" id="KW-0812">Transmembrane</keyword>
<dbReference type="Proteomes" id="UP000630718">
    <property type="component" value="Unassembled WGS sequence"/>
</dbReference>
<reference evidence="2" key="2">
    <citation type="submission" date="2020-09" db="EMBL/GenBank/DDBJ databases">
        <authorList>
            <person name="Sun Q."/>
            <person name="Ohkuma M."/>
        </authorList>
    </citation>
    <scope>NUCLEOTIDE SEQUENCE</scope>
    <source>
        <strain evidence="2">JCM 4477</strain>
    </source>
</reference>
<comment type="caution">
    <text evidence="2">The sequence shown here is derived from an EMBL/GenBank/DDBJ whole genome shotgun (WGS) entry which is preliminary data.</text>
</comment>
<keyword evidence="1" id="KW-0472">Membrane</keyword>
<dbReference type="EMBL" id="BNBI01000008">
    <property type="protein sequence ID" value="GHF11243.1"/>
    <property type="molecule type" value="Genomic_DNA"/>
</dbReference>
<accession>A0A919AJ73</accession>
<name>A0A919AJ73_9ACTN</name>
<dbReference type="AlphaFoldDB" id="A0A919AJ73"/>
<keyword evidence="1" id="KW-1133">Transmembrane helix</keyword>
<keyword evidence="3" id="KW-1185">Reference proteome</keyword>
<evidence type="ECO:0000256" key="1">
    <source>
        <dbReference type="SAM" id="Phobius"/>
    </source>
</evidence>
<evidence type="ECO:0000313" key="2">
    <source>
        <dbReference type="EMBL" id="GHF11243.1"/>
    </source>
</evidence>